<dbReference type="Proteomes" id="UP000308430">
    <property type="component" value="Unassembled WGS sequence"/>
</dbReference>
<feature type="binding site" evidence="13">
    <location>
        <begin position="136"/>
        <end position="139"/>
    </location>
    <ligand>
        <name>GTP</name>
        <dbReference type="ChEBI" id="CHEBI:37565"/>
    </ligand>
</feature>
<dbReference type="NCBIfam" id="NF000766">
    <property type="entry name" value="PRK00049.1"/>
    <property type="match status" value="1"/>
</dbReference>
<organism evidence="15 16">
    <name type="scientific">Pseudothauera nasutitermitis</name>
    <dbReference type="NCBI Taxonomy" id="2565930"/>
    <lineage>
        <taxon>Bacteria</taxon>
        <taxon>Pseudomonadati</taxon>
        <taxon>Pseudomonadota</taxon>
        <taxon>Betaproteobacteria</taxon>
        <taxon>Rhodocyclales</taxon>
        <taxon>Zoogloeaceae</taxon>
        <taxon>Pseudothauera</taxon>
    </lineage>
</organism>
<evidence type="ECO:0000256" key="2">
    <source>
        <dbReference type="ARBA" id="ARBA00022723"/>
    </source>
</evidence>
<dbReference type="Pfam" id="PF03144">
    <property type="entry name" value="GTP_EFTU_D2"/>
    <property type="match status" value="1"/>
</dbReference>
<dbReference type="Gene3D" id="3.40.50.300">
    <property type="entry name" value="P-loop containing nucleotide triphosphate hydrolases"/>
    <property type="match status" value="1"/>
</dbReference>
<feature type="binding site" evidence="13">
    <location>
        <begin position="19"/>
        <end position="26"/>
    </location>
    <ligand>
        <name>GTP</name>
        <dbReference type="ChEBI" id="CHEBI:37565"/>
    </ligand>
</feature>
<dbReference type="CDD" id="cd01884">
    <property type="entry name" value="EF_Tu"/>
    <property type="match status" value="1"/>
</dbReference>
<dbReference type="InterPro" id="IPR041709">
    <property type="entry name" value="EF-Tu_GTP-bd"/>
</dbReference>
<dbReference type="HAMAP" id="MF_00118_B">
    <property type="entry name" value="EF_Tu_B"/>
    <property type="match status" value="1"/>
</dbReference>
<dbReference type="InterPro" id="IPR004160">
    <property type="entry name" value="Transl_elong_EFTu/EF1A_C"/>
</dbReference>
<comment type="catalytic activity">
    <reaction evidence="13">
        <text>GTP + H2O = GDP + phosphate + H(+)</text>
        <dbReference type="Rhea" id="RHEA:19669"/>
        <dbReference type="ChEBI" id="CHEBI:15377"/>
        <dbReference type="ChEBI" id="CHEBI:15378"/>
        <dbReference type="ChEBI" id="CHEBI:37565"/>
        <dbReference type="ChEBI" id="CHEBI:43474"/>
        <dbReference type="ChEBI" id="CHEBI:58189"/>
        <dbReference type="EC" id="3.6.5.3"/>
    </reaction>
</comment>
<dbReference type="EMBL" id="SSOC01000005">
    <property type="protein sequence ID" value="THF63920.1"/>
    <property type="molecule type" value="Genomic_DNA"/>
</dbReference>
<dbReference type="SUPFAM" id="SSF50465">
    <property type="entry name" value="EF-Tu/eEF-1alpha/eIF2-gamma C-terminal domain"/>
    <property type="match status" value="1"/>
</dbReference>
<comment type="subunit">
    <text evidence="11">Monomer. Heterotetramer composed of two EF-Ts.EF-Tu dimer complexes.</text>
</comment>
<evidence type="ECO:0000259" key="14">
    <source>
        <dbReference type="PROSITE" id="PS51722"/>
    </source>
</evidence>
<dbReference type="InterPro" id="IPR031157">
    <property type="entry name" value="G_TR_CS"/>
</dbReference>
<dbReference type="Gene3D" id="2.40.30.10">
    <property type="entry name" value="Translation factors"/>
    <property type="match status" value="2"/>
</dbReference>
<proteinExistence type="inferred from homology"/>
<reference evidence="15 16" key="1">
    <citation type="submission" date="2019-04" db="EMBL/GenBank/DDBJ databases">
        <title>Azoarcus nasutitermitis sp. nov. isolated from termite nest.</title>
        <authorList>
            <person name="Lin S.-Y."/>
            <person name="Hameed A."/>
            <person name="Hsu Y.-H."/>
            <person name="Young C.-C."/>
        </authorList>
    </citation>
    <scope>NUCLEOTIDE SEQUENCE [LARGE SCALE GENOMIC DNA]</scope>
    <source>
        <strain evidence="15 16">CC-YHH838</strain>
    </source>
</reference>
<keyword evidence="16" id="KW-1185">Reference proteome</keyword>
<keyword evidence="7 13" id="KW-0648">Protein biosynthesis</keyword>
<feature type="domain" description="Tr-type G" evidence="14">
    <location>
        <begin position="10"/>
        <end position="206"/>
    </location>
</feature>
<accession>A0A4S4AWB7</accession>
<dbReference type="GO" id="GO:0003924">
    <property type="term" value="F:GTPase activity"/>
    <property type="evidence" value="ECO:0007669"/>
    <property type="project" value="UniProtKB-UniRule"/>
</dbReference>
<dbReference type="PRINTS" id="PR00315">
    <property type="entry name" value="ELONGATNFCT"/>
</dbReference>
<dbReference type="NCBIfam" id="NF009372">
    <property type="entry name" value="PRK12735.1"/>
    <property type="match status" value="1"/>
</dbReference>
<dbReference type="CDD" id="cd03707">
    <property type="entry name" value="EFTU_III"/>
    <property type="match status" value="1"/>
</dbReference>
<keyword evidence="13" id="KW-0963">Cytoplasm</keyword>
<dbReference type="InterPro" id="IPR004161">
    <property type="entry name" value="EFTu-like_2"/>
</dbReference>
<protein>
    <recommendedName>
        <fullName evidence="9 13">Elongation factor Tu</fullName>
        <shortName evidence="13">EF-Tu</shortName>
        <ecNumber evidence="13">3.6.5.3</ecNumber>
    </recommendedName>
</protein>
<dbReference type="GO" id="GO:0005525">
    <property type="term" value="F:GTP binding"/>
    <property type="evidence" value="ECO:0007669"/>
    <property type="project" value="UniProtKB-UniRule"/>
</dbReference>
<dbReference type="Pfam" id="PF00009">
    <property type="entry name" value="GTP_EFTU"/>
    <property type="match status" value="1"/>
</dbReference>
<dbReference type="GO" id="GO:0000287">
    <property type="term" value="F:magnesium ion binding"/>
    <property type="evidence" value="ECO:0007669"/>
    <property type="project" value="UniProtKB-UniRule"/>
</dbReference>
<evidence type="ECO:0000256" key="11">
    <source>
        <dbReference type="ARBA" id="ARBA00063778"/>
    </source>
</evidence>
<dbReference type="PROSITE" id="PS51722">
    <property type="entry name" value="G_TR_2"/>
    <property type="match status" value="1"/>
</dbReference>
<dbReference type="InterPro" id="IPR033720">
    <property type="entry name" value="EFTU_2"/>
</dbReference>
<comment type="function">
    <text evidence="13">GTP hydrolase that promotes the GTP-dependent binding of aminoacyl-tRNA to the A-site of ribosomes during protein biosynthesis.</text>
</comment>
<dbReference type="AlphaFoldDB" id="A0A4S4AWB7"/>
<gene>
    <name evidence="13 15" type="primary">tuf</name>
    <name evidence="15" type="ORF">E6C76_15190</name>
</gene>
<dbReference type="OrthoDB" id="9803139at2"/>
<dbReference type="NCBIfam" id="TIGR00485">
    <property type="entry name" value="EF-Tu"/>
    <property type="match status" value="1"/>
</dbReference>
<name>A0A4S4AWB7_9RHOO</name>
<dbReference type="SUPFAM" id="SSF50447">
    <property type="entry name" value="Translation proteins"/>
    <property type="match status" value="1"/>
</dbReference>
<dbReference type="InterPro" id="IPR009001">
    <property type="entry name" value="Transl_elong_EF1A/Init_IF2_C"/>
</dbReference>
<dbReference type="InterPro" id="IPR009000">
    <property type="entry name" value="Transl_B-barrel_sf"/>
</dbReference>
<feature type="binding site" evidence="13">
    <location>
        <position position="26"/>
    </location>
    <ligand>
        <name>Mg(2+)</name>
        <dbReference type="ChEBI" id="CHEBI:18420"/>
    </ligand>
</feature>
<keyword evidence="8 13" id="KW-0342">GTP-binding</keyword>
<comment type="subunit">
    <text evidence="12">(Microbial infection) Upon infection by bacteriophage Qbeta, part of the viral RNA-dependent RNA polymerase complex, the other subunits are the viral replicase catalytic subunit (AC P14647), host ribosomal protein S1 and EF-Ts.</text>
</comment>
<evidence type="ECO:0000256" key="10">
    <source>
        <dbReference type="ARBA" id="ARBA00058140"/>
    </source>
</evidence>
<evidence type="ECO:0000256" key="12">
    <source>
        <dbReference type="ARBA" id="ARBA00064283"/>
    </source>
</evidence>
<dbReference type="GO" id="GO:0003746">
    <property type="term" value="F:translation elongation factor activity"/>
    <property type="evidence" value="ECO:0007669"/>
    <property type="project" value="UniProtKB-UniRule"/>
</dbReference>
<evidence type="ECO:0000313" key="16">
    <source>
        <dbReference type="Proteomes" id="UP000308430"/>
    </source>
</evidence>
<keyword evidence="4 13" id="KW-0251">Elongation factor</keyword>
<evidence type="ECO:0000313" key="15">
    <source>
        <dbReference type="EMBL" id="THF63920.1"/>
    </source>
</evidence>
<dbReference type="RefSeq" id="WP_136349078.1">
    <property type="nucleotide sequence ID" value="NZ_SSOC01000005.1"/>
</dbReference>
<comment type="similarity">
    <text evidence="1 13">Belongs to the TRAFAC class translation factor GTPase superfamily. Classic translation factor GTPase family. EF-Tu/EF-1A subfamily.</text>
</comment>
<dbReference type="FunFam" id="2.40.30.10:FF:000001">
    <property type="entry name" value="Elongation factor Tu"/>
    <property type="match status" value="1"/>
</dbReference>
<evidence type="ECO:0000256" key="3">
    <source>
        <dbReference type="ARBA" id="ARBA00022741"/>
    </source>
</evidence>
<dbReference type="InterPro" id="IPR004541">
    <property type="entry name" value="Transl_elong_EFTu/EF1A_bac/org"/>
</dbReference>
<dbReference type="SUPFAM" id="SSF52540">
    <property type="entry name" value="P-loop containing nucleoside triphosphate hydrolases"/>
    <property type="match status" value="1"/>
</dbReference>
<evidence type="ECO:0000256" key="4">
    <source>
        <dbReference type="ARBA" id="ARBA00022768"/>
    </source>
</evidence>
<keyword evidence="5 13" id="KW-0378">Hydrolase</keyword>
<keyword evidence="3 13" id="KW-0547">Nucleotide-binding</keyword>
<dbReference type="InterPro" id="IPR050055">
    <property type="entry name" value="EF-Tu_GTPase"/>
</dbReference>
<dbReference type="Pfam" id="PF03143">
    <property type="entry name" value="GTP_EFTU_D3"/>
    <property type="match status" value="1"/>
</dbReference>
<dbReference type="InterPro" id="IPR005225">
    <property type="entry name" value="Small_GTP-bd"/>
</dbReference>
<dbReference type="GO" id="GO:0005829">
    <property type="term" value="C:cytosol"/>
    <property type="evidence" value="ECO:0007669"/>
    <property type="project" value="TreeGrafter"/>
</dbReference>
<evidence type="ECO:0000256" key="1">
    <source>
        <dbReference type="ARBA" id="ARBA00007249"/>
    </source>
</evidence>
<dbReference type="EC" id="3.6.5.3" evidence="13"/>
<comment type="caution">
    <text evidence="15">The sequence shown here is derived from an EMBL/GenBank/DDBJ whole genome shotgun (WGS) entry which is preliminary data.</text>
</comment>
<evidence type="ECO:0000256" key="8">
    <source>
        <dbReference type="ARBA" id="ARBA00023134"/>
    </source>
</evidence>
<dbReference type="PANTHER" id="PTHR43721">
    <property type="entry name" value="ELONGATION FACTOR TU-RELATED"/>
    <property type="match status" value="1"/>
</dbReference>
<sequence length="396" mass="43043">MAKGKFERTKPHVNVGTIGHVDHGKTTLTAAITTILSKKFGGEAKAYDQIDAAPEEKARGITINTAHVEYETETRHYAHVDCPGHADYVKNMITGAAQMDGAILVCSAADGPMPQTREHILLARQVGVPYIIVFLNKCDMVDDEELLELVEMEVRELLSKYEFPGDDIPIVKGSALKALEGDQSPIGEPAIFELAAALDSYIPTPERAIDKPFLLPIEDVFSISGRGTVVTGRVERGIVKVGEEIEIVGIKATVKTTCTGVEMFRKLLDQGQAGDNVGVLLRGTKREDVERGQVLCKPGSITPHTHFTGEIYVLSKDEGGRHTPFFNNYRPQFYFRTTDVTGSIALPEGTEMVMPGDNVSITVKLIAPIAMEEGLRFAIREGGRTVGAGVVAKIIE</sequence>
<comment type="subcellular location">
    <subcellularLocation>
        <location evidence="13">Cytoplasm</location>
    </subcellularLocation>
</comment>
<dbReference type="FunFam" id="3.40.50.300:FF:000003">
    <property type="entry name" value="Elongation factor Tu"/>
    <property type="match status" value="1"/>
</dbReference>
<dbReference type="PROSITE" id="PS00301">
    <property type="entry name" value="G_TR_1"/>
    <property type="match status" value="1"/>
</dbReference>
<keyword evidence="6 13" id="KW-0460">Magnesium</keyword>
<dbReference type="InterPro" id="IPR027417">
    <property type="entry name" value="P-loop_NTPase"/>
</dbReference>
<evidence type="ECO:0000256" key="6">
    <source>
        <dbReference type="ARBA" id="ARBA00022842"/>
    </source>
</evidence>
<evidence type="ECO:0000256" key="13">
    <source>
        <dbReference type="HAMAP-Rule" id="MF_00118"/>
    </source>
</evidence>
<keyword evidence="2 13" id="KW-0479">Metal-binding</keyword>
<dbReference type="CDD" id="cd03697">
    <property type="entry name" value="EFTU_II"/>
    <property type="match status" value="1"/>
</dbReference>
<dbReference type="NCBIfam" id="NF009373">
    <property type="entry name" value="PRK12736.1"/>
    <property type="match status" value="1"/>
</dbReference>
<comment type="function">
    <text evidence="10">May play an important regulatory role in cell growth and in the bacterial response to nutrient deprivation.</text>
</comment>
<dbReference type="NCBIfam" id="TIGR00231">
    <property type="entry name" value="small_GTP"/>
    <property type="match status" value="1"/>
</dbReference>
<evidence type="ECO:0000256" key="5">
    <source>
        <dbReference type="ARBA" id="ARBA00022801"/>
    </source>
</evidence>
<dbReference type="PANTHER" id="PTHR43721:SF22">
    <property type="entry name" value="ELONGATION FACTOR TU, MITOCHONDRIAL"/>
    <property type="match status" value="1"/>
</dbReference>
<evidence type="ECO:0000256" key="7">
    <source>
        <dbReference type="ARBA" id="ARBA00022917"/>
    </source>
</evidence>
<dbReference type="InterPro" id="IPR000795">
    <property type="entry name" value="T_Tr_GTP-bd_dom"/>
</dbReference>
<feature type="binding site" evidence="13">
    <location>
        <begin position="81"/>
        <end position="85"/>
    </location>
    <ligand>
        <name>GTP</name>
        <dbReference type="ChEBI" id="CHEBI:37565"/>
    </ligand>
</feature>
<evidence type="ECO:0000256" key="9">
    <source>
        <dbReference type="ARBA" id="ARBA00029554"/>
    </source>
</evidence>